<evidence type="ECO:0000313" key="2">
    <source>
        <dbReference type="Proteomes" id="UP000503313"/>
    </source>
</evidence>
<reference evidence="1 2" key="1">
    <citation type="submission" date="2020-05" db="EMBL/GenBank/DDBJ databases">
        <title>Complete genome sequencing of Campylobacter and Arcobacter type strains.</title>
        <authorList>
            <person name="Miller W.G."/>
            <person name="Yee E."/>
        </authorList>
    </citation>
    <scope>NUCLEOTIDE SEQUENCE [LARGE SCALE GENOMIC DNA]</scope>
    <source>
        <strain evidence="1 2">LMG 25694</strain>
    </source>
</reference>
<keyword evidence="2" id="KW-1185">Reference proteome</keyword>
<dbReference type="PANTHER" id="PTHR39431:SF1">
    <property type="entry name" value="FRPA_C-RELATED PROTEIN"/>
    <property type="match status" value="1"/>
</dbReference>
<proteinExistence type="predicted"/>
<sequence length="349" mass="39502">MIIKNSQILLSSQSQYAFKHSSSTSVQLHYGEKTQDEKQTNQAFVLNFQQAYASSIQYERVAYNYEDNMSLEDRIKKLIIEKLLERLNNEKKVSLYPNKKIVSNLKENITMPLNPYKDNQKTLELKAMVFQTQENYYQKQSVDFSASVKFQTPNNTYEMNLNISFSKELYEASSSQIIIGDKNFVDPLIINYGEDINPFENISSLRFAFDLDNNGETEMIPYLKNGAGFLALDKNDNGSIDNGSELFGPKTNNGFKELAMYDSDNNNFIDENDMIFNKLKIWSIDESGNSSLISLLDANVGAIYLGDVQSGFSYQNSIESKQAVQKSNGIFIKEDGSGLGVVNSIDIVV</sequence>
<accession>A0AAE7BG34</accession>
<gene>
    <name evidence="1" type="ORF">ADFLV_2920</name>
</gene>
<dbReference type="RefSeq" id="WP_129011835.1">
    <property type="nucleotide sequence ID" value="NZ_CP053835.1"/>
</dbReference>
<evidence type="ECO:0008006" key="3">
    <source>
        <dbReference type="Google" id="ProtNLM"/>
    </source>
</evidence>
<evidence type="ECO:0000313" key="1">
    <source>
        <dbReference type="EMBL" id="QKF78885.1"/>
    </source>
</evidence>
<dbReference type="Proteomes" id="UP000503313">
    <property type="component" value="Chromosome"/>
</dbReference>
<name>A0AAE7BG34_9BACT</name>
<dbReference type="EMBL" id="CP053835">
    <property type="protein sequence ID" value="QKF78885.1"/>
    <property type="molecule type" value="Genomic_DNA"/>
</dbReference>
<dbReference type="KEGG" id="adz:ADFLV_2920"/>
<organism evidence="1 2">
    <name type="scientific">Arcobacter defluvii</name>
    <dbReference type="NCBI Taxonomy" id="873191"/>
    <lineage>
        <taxon>Bacteria</taxon>
        <taxon>Pseudomonadati</taxon>
        <taxon>Campylobacterota</taxon>
        <taxon>Epsilonproteobacteria</taxon>
        <taxon>Campylobacterales</taxon>
        <taxon>Arcobacteraceae</taxon>
        <taxon>Arcobacter</taxon>
    </lineage>
</organism>
<dbReference type="PANTHER" id="PTHR39431">
    <property type="entry name" value="FRPA/C-RELATED PROTEIN"/>
    <property type="match status" value="1"/>
</dbReference>
<dbReference type="AlphaFoldDB" id="A0AAE7BG34"/>
<protein>
    <recommendedName>
        <fullName evidence="3">VCBS repeat-containing protein</fullName>
    </recommendedName>
</protein>